<proteinExistence type="predicted"/>
<reference evidence="2" key="1">
    <citation type="journal article" date="2023" name="Arch. Microbiol.">
        <title>Desulfoferula mesophilus gen. nov. sp. nov., a mesophilic sulfate-reducing bacterium isolated from a brackish lake sediment.</title>
        <authorList>
            <person name="Watanabe T."/>
            <person name="Yabe T."/>
            <person name="Tsuji J.M."/>
            <person name="Fukui M."/>
        </authorList>
    </citation>
    <scope>NUCLEOTIDE SEQUENCE [LARGE SCALE GENOMIC DNA]</scope>
    <source>
        <strain evidence="2">12FAK</strain>
    </source>
</reference>
<evidence type="ECO:0000313" key="2">
    <source>
        <dbReference type="Proteomes" id="UP001366166"/>
    </source>
</evidence>
<dbReference type="Proteomes" id="UP001366166">
    <property type="component" value="Chromosome"/>
</dbReference>
<dbReference type="KEGG" id="dmp:FAK_36600"/>
<gene>
    <name evidence="1" type="ORF">FAK_36600</name>
</gene>
<dbReference type="RefSeq" id="WP_338602640.1">
    <property type="nucleotide sequence ID" value="NZ_AP028679.1"/>
</dbReference>
<sequence length="262" mass="28571">MKHSGLLLCSPGRGLSCVACCPPIRPAGYDHADHLGSLRRLLADNTRRMREEGPPTKPITGYWCPGLGYLDQRGRVAGCLLHPAHNQGRDLRGPTGFQEKCARESCPPARAFAALEQPAREALLELCAGLESLAFGSPRRNPVMRLLAFGPEVATTAAGLGPGSREELAAWGWLTDAPPAWGWLLARRLEAWGAAALAWPDLHQRLAGEAEALAQRLGPNPPHEQGEPLHALCGEWEAKAWHRLSGRRRARPAELARWRSLL</sequence>
<organism evidence="1 2">
    <name type="scientific">Desulfoferula mesophila</name>
    <dbReference type="NCBI Taxonomy" id="3058419"/>
    <lineage>
        <taxon>Bacteria</taxon>
        <taxon>Pseudomonadati</taxon>
        <taxon>Thermodesulfobacteriota</taxon>
        <taxon>Desulfarculia</taxon>
        <taxon>Desulfarculales</taxon>
        <taxon>Desulfarculaceae</taxon>
        <taxon>Desulfoferula</taxon>
    </lineage>
</organism>
<keyword evidence="2" id="KW-1185">Reference proteome</keyword>
<protein>
    <submittedName>
        <fullName evidence="1">Uncharacterized protein</fullName>
    </submittedName>
</protein>
<evidence type="ECO:0000313" key="1">
    <source>
        <dbReference type="EMBL" id="BEQ16594.1"/>
    </source>
</evidence>
<dbReference type="EMBL" id="AP028679">
    <property type="protein sequence ID" value="BEQ16594.1"/>
    <property type="molecule type" value="Genomic_DNA"/>
</dbReference>
<name>A0AAU9EQ25_9BACT</name>
<accession>A0AAU9EQ25</accession>
<dbReference type="AlphaFoldDB" id="A0AAU9EQ25"/>